<proteinExistence type="inferred from homology"/>
<dbReference type="Gene3D" id="3.20.10.10">
    <property type="entry name" value="D-amino Acid Aminotransferase, subunit A, domain 2"/>
    <property type="match status" value="1"/>
</dbReference>
<dbReference type="GO" id="GO:0046394">
    <property type="term" value="P:carboxylic acid biosynthetic process"/>
    <property type="evidence" value="ECO:0007669"/>
    <property type="project" value="UniProtKB-ARBA"/>
</dbReference>
<dbReference type="PANTHER" id="PTHR42743:SF11">
    <property type="entry name" value="AMINODEOXYCHORISMATE LYASE"/>
    <property type="match status" value="1"/>
</dbReference>
<dbReference type="EMBL" id="CAEZTN010000002">
    <property type="protein sequence ID" value="CAB4563624.1"/>
    <property type="molecule type" value="Genomic_DNA"/>
</dbReference>
<dbReference type="InterPro" id="IPR001544">
    <property type="entry name" value="Aminotrans_IV"/>
</dbReference>
<name>A0A6J6DKA8_9ZZZZ</name>
<dbReference type="InterPro" id="IPR043132">
    <property type="entry name" value="BCAT-like_C"/>
</dbReference>
<comment type="similarity">
    <text evidence="1">Belongs to the class-IV pyridoxal-phosphate-dependent aminotransferase family.</text>
</comment>
<dbReference type="InterPro" id="IPR050571">
    <property type="entry name" value="Class-IV_PLP-Dep_Aminotrnsfr"/>
</dbReference>
<accession>A0A6J6DKA8</accession>
<evidence type="ECO:0000256" key="1">
    <source>
        <dbReference type="ARBA" id="ARBA00009320"/>
    </source>
</evidence>
<organism evidence="2">
    <name type="scientific">freshwater metagenome</name>
    <dbReference type="NCBI Taxonomy" id="449393"/>
    <lineage>
        <taxon>unclassified sequences</taxon>
        <taxon>metagenomes</taxon>
        <taxon>ecological metagenomes</taxon>
    </lineage>
</organism>
<dbReference type="GO" id="GO:0003824">
    <property type="term" value="F:catalytic activity"/>
    <property type="evidence" value="ECO:0007669"/>
    <property type="project" value="InterPro"/>
</dbReference>
<reference evidence="2" key="1">
    <citation type="submission" date="2020-05" db="EMBL/GenBank/DDBJ databases">
        <authorList>
            <person name="Chiriac C."/>
            <person name="Salcher M."/>
            <person name="Ghai R."/>
            <person name="Kavagutti S V."/>
        </authorList>
    </citation>
    <scope>NUCLEOTIDE SEQUENCE</scope>
</reference>
<dbReference type="Gene3D" id="3.30.470.10">
    <property type="match status" value="1"/>
</dbReference>
<dbReference type="InterPro" id="IPR043131">
    <property type="entry name" value="BCAT-like_N"/>
</dbReference>
<dbReference type="SUPFAM" id="SSF56752">
    <property type="entry name" value="D-aminoacid aminotransferase-like PLP-dependent enzymes"/>
    <property type="match status" value="1"/>
</dbReference>
<sequence length="252" mass="27813">MKVIYNGNLLDRSQTPCSEQGWLPGEGIFETIKTVDSKPWAFSRHMRRAVTSAPLAGATIPTEEQLRAGVEQLLNQQIYDRGMLRLSFSSNGDWLAVHIAYSELIKAARVMTHTVRISTSGTQVKRFPYEHRLAIVKTAQSMGFDEAVVLNEHNKISEAAVSNLLLKINGQWITPPLTDGALPGVVRALVLENCDVSVRSIDISVMHEIESAFLIGSLRIAQSIDSIDSRPLLQSSDFQCEIHAMALRTSVG</sequence>
<protein>
    <submittedName>
        <fullName evidence="2">Unannotated protein</fullName>
    </submittedName>
</protein>
<evidence type="ECO:0000313" key="2">
    <source>
        <dbReference type="EMBL" id="CAB4563624.1"/>
    </source>
</evidence>
<gene>
    <name evidence="2" type="ORF">UFOPK1689_00205</name>
</gene>
<dbReference type="PANTHER" id="PTHR42743">
    <property type="entry name" value="AMINO-ACID AMINOTRANSFERASE"/>
    <property type="match status" value="1"/>
</dbReference>
<dbReference type="Pfam" id="PF01063">
    <property type="entry name" value="Aminotran_4"/>
    <property type="match status" value="1"/>
</dbReference>
<dbReference type="AlphaFoldDB" id="A0A6J6DKA8"/>
<dbReference type="InterPro" id="IPR036038">
    <property type="entry name" value="Aminotransferase-like"/>
</dbReference>